<feature type="region of interest" description="Disordered" evidence="2">
    <location>
        <begin position="33"/>
        <end position="54"/>
    </location>
</feature>
<keyword evidence="5" id="KW-1185">Reference proteome</keyword>
<dbReference type="PROSITE" id="PS51257">
    <property type="entry name" value="PROKAR_LIPOPROTEIN"/>
    <property type="match status" value="1"/>
</dbReference>
<dbReference type="PANTHER" id="PTHR43649:SF33">
    <property type="entry name" value="POLYGALACTURONAN_RHAMNOGALACTURONAN-BINDING PROTEIN YTCQ"/>
    <property type="match status" value="1"/>
</dbReference>
<reference evidence="4 5" key="1">
    <citation type="submission" date="2018-07" db="EMBL/GenBank/DDBJ databases">
        <title>Genomic Encyclopedia of Type Strains, Phase III (KMG-III): the genomes of soil and plant-associated and newly described type strains.</title>
        <authorList>
            <person name="Whitman W."/>
        </authorList>
    </citation>
    <scope>NUCLEOTIDE SEQUENCE [LARGE SCALE GENOMIC DNA]</scope>
    <source>
        <strain evidence="4 5">CECT 8236</strain>
    </source>
</reference>
<evidence type="ECO:0000256" key="2">
    <source>
        <dbReference type="SAM" id="MobiDB-lite"/>
    </source>
</evidence>
<evidence type="ECO:0000313" key="4">
    <source>
        <dbReference type="EMBL" id="RED51200.1"/>
    </source>
</evidence>
<dbReference type="RefSeq" id="WP_115996000.1">
    <property type="nucleotide sequence ID" value="NZ_QRDY01000043.1"/>
</dbReference>
<protein>
    <submittedName>
        <fullName evidence="4">Carbohydrate ABC transporter substrate-binding protein (CUT1 family)</fullName>
    </submittedName>
</protein>
<proteinExistence type="predicted"/>
<sequence>MRGISAHRTKLVVTALTAVMLLIAGCSGNNNGANSAASSGGSSSEPASQEGASVSYPITTDQTLTYWAEYNTTKSTIDEVPFFQEWQKRTGVPLKFTSPPAGQSKDALNILLASGDLPDMIEYDWFNFPGGPEKAIADGYILRLNDAIDKYAPNLKKYLQEHPEIDKMLKTDNGSYYTFPFLRGDPLLQVYQGPIVRGDWLEELGLQTPETIDEWHTVLKAFKEQKGATAPLSFQMSFLNEGAFVGAFNASRVWYQEDGVVKYGPMQSGYKDFLNTFHNWYDEGLLDKNIANVDGKALDANITTGATGATVHNSGSGIGKWTPLLVENDPKAKLTAAPYPVINKGDIPKFGQKDPIYTTGTNVAITSKAKNVELAARLLDYGYSDEGHMYFNFGQEGLSYEMKGDLPTYTDLLMNNPEKLSPSQAMSLYIRANYGGPFVQDKRYIKQYLTLPEQQSALEVWTKTDVDKYKIPQVTPTPEEASELAQIMNDVNTLIDEMTLKIILGNEKVDAYDGYMEKLKSLKIDRAIEIQQAALDRYNKR</sequence>
<organism evidence="4 5">
    <name type="scientific">Cohnella lupini</name>
    <dbReference type="NCBI Taxonomy" id="1294267"/>
    <lineage>
        <taxon>Bacteria</taxon>
        <taxon>Bacillati</taxon>
        <taxon>Bacillota</taxon>
        <taxon>Bacilli</taxon>
        <taxon>Bacillales</taxon>
        <taxon>Paenibacillaceae</taxon>
        <taxon>Cohnella</taxon>
    </lineage>
</organism>
<name>A0A3D9HNY3_9BACL</name>
<comment type="caution">
    <text evidence="4">The sequence shown here is derived from an EMBL/GenBank/DDBJ whole genome shotgun (WGS) entry which is preliminary data.</text>
</comment>
<dbReference type="AlphaFoldDB" id="A0A3D9HNY3"/>
<gene>
    <name evidence="4" type="ORF">DFP95_14317</name>
</gene>
<dbReference type="EMBL" id="QRDY01000043">
    <property type="protein sequence ID" value="RED51200.1"/>
    <property type="molecule type" value="Genomic_DNA"/>
</dbReference>
<evidence type="ECO:0000256" key="1">
    <source>
        <dbReference type="ARBA" id="ARBA00022729"/>
    </source>
</evidence>
<evidence type="ECO:0000256" key="3">
    <source>
        <dbReference type="SAM" id="SignalP"/>
    </source>
</evidence>
<evidence type="ECO:0000313" key="5">
    <source>
        <dbReference type="Proteomes" id="UP000256869"/>
    </source>
</evidence>
<accession>A0A3D9HNY3</accession>
<dbReference type="InterPro" id="IPR050490">
    <property type="entry name" value="Bact_solute-bd_prot1"/>
</dbReference>
<dbReference type="OrthoDB" id="9787283at2"/>
<feature type="chain" id="PRO_5038665583" evidence="3">
    <location>
        <begin position="33"/>
        <end position="541"/>
    </location>
</feature>
<dbReference type="PANTHER" id="PTHR43649">
    <property type="entry name" value="ARABINOSE-BINDING PROTEIN-RELATED"/>
    <property type="match status" value="1"/>
</dbReference>
<feature type="compositionally biased region" description="Low complexity" evidence="2">
    <location>
        <begin position="33"/>
        <end position="53"/>
    </location>
</feature>
<dbReference type="Gene3D" id="3.40.190.10">
    <property type="entry name" value="Periplasmic binding protein-like II"/>
    <property type="match status" value="2"/>
</dbReference>
<feature type="signal peptide" evidence="3">
    <location>
        <begin position="1"/>
        <end position="32"/>
    </location>
</feature>
<dbReference type="Proteomes" id="UP000256869">
    <property type="component" value="Unassembled WGS sequence"/>
</dbReference>
<dbReference type="SUPFAM" id="SSF53850">
    <property type="entry name" value="Periplasmic binding protein-like II"/>
    <property type="match status" value="1"/>
</dbReference>
<keyword evidence="1 3" id="KW-0732">Signal</keyword>